<proteinExistence type="predicted"/>
<dbReference type="Proteomes" id="UP001221898">
    <property type="component" value="Unassembled WGS sequence"/>
</dbReference>
<keyword evidence="2" id="KW-1185">Reference proteome</keyword>
<dbReference type="EMBL" id="JAINUG010000273">
    <property type="protein sequence ID" value="KAJ8384374.1"/>
    <property type="molecule type" value="Genomic_DNA"/>
</dbReference>
<reference evidence="1" key="1">
    <citation type="journal article" date="2023" name="Science">
        <title>Genome structures resolve the early diversification of teleost fishes.</title>
        <authorList>
            <person name="Parey E."/>
            <person name="Louis A."/>
            <person name="Montfort J."/>
            <person name="Bouchez O."/>
            <person name="Roques C."/>
            <person name="Iampietro C."/>
            <person name="Lluch J."/>
            <person name="Castinel A."/>
            <person name="Donnadieu C."/>
            <person name="Desvignes T."/>
            <person name="Floi Bucao C."/>
            <person name="Jouanno E."/>
            <person name="Wen M."/>
            <person name="Mejri S."/>
            <person name="Dirks R."/>
            <person name="Jansen H."/>
            <person name="Henkel C."/>
            <person name="Chen W.J."/>
            <person name="Zahm M."/>
            <person name="Cabau C."/>
            <person name="Klopp C."/>
            <person name="Thompson A.W."/>
            <person name="Robinson-Rechavi M."/>
            <person name="Braasch I."/>
            <person name="Lecointre G."/>
            <person name="Bobe J."/>
            <person name="Postlethwait J.H."/>
            <person name="Berthelot C."/>
            <person name="Roest Crollius H."/>
            <person name="Guiguen Y."/>
        </authorList>
    </citation>
    <scope>NUCLEOTIDE SEQUENCE</scope>
    <source>
        <strain evidence="1">NC1722</strain>
    </source>
</reference>
<sequence length="114" mass="12696">MATHVPSASVRPIRTSPEVSAVAITSALRTGVISVQEGNADSIVVMVSRFLLDSVRGLNLPLVLKIQRQGRLLLLMEAKVLKRHVTGVVSFRLSCWWRWSNRQADGRLEEDHLP</sequence>
<comment type="caution">
    <text evidence="1">The sequence shown here is derived from an EMBL/GenBank/DDBJ whole genome shotgun (WGS) entry which is preliminary data.</text>
</comment>
<dbReference type="AlphaFoldDB" id="A0AAD7W697"/>
<evidence type="ECO:0000313" key="1">
    <source>
        <dbReference type="EMBL" id="KAJ8384374.1"/>
    </source>
</evidence>
<name>A0AAD7W697_9TELE</name>
<organism evidence="1 2">
    <name type="scientific">Aldrovandia affinis</name>
    <dbReference type="NCBI Taxonomy" id="143900"/>
    <lineage>
        <taxon>Eukaryota</taxon>
        <taxon>Metazoa</taxon>
        <taxon>Chordata</taxon>
        <taxon>Craniata</taxon>
        <taxon>Vertebrata</taxon>
        <taxon>Euteleostomi</taxon>
        <taxon>Actinopterygii</taxon>
        <taxon>Neopterygii</taxon>
        <taxon>Teleostei</taxon>
        <taxon>Notacanthiformes</taxon>
        <taxon>Halosauridae</taxon>
        <taxon>Aldrovandia</taxon>
    </lineage>
</organism>
<gene>
    <name evidence="1" type="ORF">AAFF_G00206270</name>
</gene>
<protein>
    <submittedName>
        <fullName evidence="1">Uncharacterized protein</fullName>
    </submittedName>
</protein>
<accession>A0AAD7W697</accession>
<evidence type="ECO:0000313" key="2">
    <source>
        <dbReference type="Proteomes" id="UP001221898"/>
    </source>
</evidence>